<gene>
    <name evidence="11" type="ORF">UV42_C0004G0020</name>
</gene>
<dbReference type="PANTHER" id="PTHR19278:SF9">
    <property type="entry name" value="URIDINE 5'-MONOPHOSPHATE SYNTHASE"/>
    <property type="match status" value="1"/>
</dbReference>
<dbReference type="Pfam" id="PF00215">
    <property type="entry name" value="OMPdecase"/>
    <property type="match status" value="1"/>
</dbReference>
<evidence type="ECO:0000256" key="9">
    <source>
        <dbReference type="RuleBase" id="RU000512"/>
    </source>
</evidence>
<evidence type="ECO:0000313" key="11">
    <source>
        <dbReference type="EMBL" id="KKS72808.1"/>
    </source>
</evidence>
<feature type="binding site" evidence="8">
    <location>
        <position position="47"/>
    </location>
    <ligand>
        <name>substrate</name>
    </ligand>
</feature>
<dbReference type="InterPro" id="IPR018089">
    <property type="entry name" value="OMPdecase_AS"/>
</dbReference>
<name>A0A0G1EE61_9BACT</name>
<organism evidence="11 12">
    <name type="scientific">Candidatus Magasanikbacteria bacterium GW2011_GWE2_42_7</name>
    <dbReference type="NCBI Taxonomy" id="1619052"/>
    <lineage>
        <taxon>Bacteria</taxon>
        <taxon>Candidatus Magasanikiibacteriota</taxon>
    </lineage>
</organism>
<feature type="active site" description="For OMPdecase activity" evidence="7">
    <location>
        <position position="100"/>
    </location>
</feature>
<dbReference type="Proteomes" id="UP000033867">
    <property type="component" value="Unassembled WGS sequence"/>
</dbReference>
<dbReference type="CDD" id="cd04725">
    <property type="entry name" value="OMP_decarboxylase_like"/>
    <property type="match status" value="1"/>
</dbReference>
<feature type="active site" description="For OMPdecase activity" evidence="7">
    <location>
        <position position="102"/>
    </location>
</feature>
<dbReference type="PATRIC" id="fig|1619052.3.peg.95"/>
<keyword evidence="5 9" id="KW-0456">Lyase</keyword>
<dbReference type="Gene3D" id="3.20.20.70">
    <property type="entry name" value="Aldolase class I"/>
    <property type="match status" value="1"/>
</dbReference>
<comment type="catalytic activity">
    <reaction evidence="6 9">
        <text>orotidine 5'-phosphate + H(+) = UMP + CO2</text>
        <dbReference type="Rhea" id="RHEA:11596"/>
        <dbReference type="ChEBI" id="CHEBI:15378"/>
        <dbReference type="ChEBI" id="CHEBI:16526"/>
        <dbReference type="ChEBI" id="CHEBI:57538"/>
        <dbReference type="ChEBI" id="CHEBI:57865"/>
        <dbReference type="EC" id="4.1.1.23"/>
    </reaction>
</comment>
<dbReference type="SMART" id="SM00934">
    <property type="entry name" value="OMPdecase"/>
    <property type="match status" value="1"/>
</dbReference>
<dbReference type="UniPathway" id="UPA00070">
    <property type="reaction ID" value="UER00120"/>
</dbReference>
<dbReference type="SUPFAM" id="SSF51366">
    <property type="entry name" value="Ribulose-phoshate binding barrel"/>
    <property type="match status" value="1"/>
</dbReference>
<dbReference type="InterPro" id="IPR013785">
    <property type="entry name" value="Aldolase_TIM"/>
</dbReference>
<dbReference type="NCBIfam" id="TIGR01740">
    <property type="entry name" value="pyrF"/>
    <property type="match status" value="1"/>
</dbReference>
<proteinExistence type="inferred from homology"/>
<dbReference type="PANTHER" id="PTHR19278">
    <property type="entry name" value="OROTATE PHOSPHORIBOSYLTRANSFERASE"/>
    <property type="match status" value="1"/>
</dbReference>
<evidence type="ECO:0000256" key="2">
    <source>
        <dbReference type="ARBA" id="ARBA00004861"/>
    </source>
</evidence>
<comment type="caution">
    <text evidence="11">The sequence shown here is derived from an EMBL/GenBank/DDBJ whole genome shotgun (WGS) entry which is preliminary data.</text>
</comment>
<comment type="function">
    <text evidence="1">Catalyzes the decarboxylation of orotidine 5'-monophosphate (OMP) to uridine 5'-monophosphate (UMP).</text>
</comment>
<evidence type="ECO:0000256" key="5">
    <source>
        <dbReference type="ARBA" id="ARBA00023239"/>
    </source>
</evidence>
<feature type="binding site" evidence="8">
    <location>
        <position position="160"/>
    </location>
    <ligand>
        <name>substrate</name>
    </ligand>
</feature>
<dbReference type="GO" id="GO:0006207">
    <property type="term" value="P:'de novo' pyrimidine nucleobase biosynthetic process"/>
    <property type="evidence" value="ECO:0007669"/>
    <property type="project" value="InterPro"/>
</dbReference>
<dbReference type="GO" id="GO:0004588">
    <property type="term" value="F:orotate phosphoribosyltransferase activity"/>
    <property type="evidence" value="ECO:0007669"/>
    <property type="project" value="TreeGrafter"/>
</dbReference>
<evidence type="ECO:0000256" key="1">
    <source>
        <dbReference type="ARBA" id="ARBA00002356"/>
    </source>
</evidence>
<feature type="domain" description="Orotidine 5'-phosphate decarboxylase" evidence="10">
    <location>
        <begin position="41"/>
        <end position="254"/>
    </location>
</feature>
<evidence type="ECO:0000259" key="10">
    <source>
        <dbReference type="SMART" id="SM00934"/>
    </source>
</evidence>
<accession>A0A0G1EE61</accession>
<evidence type="ECO:0000313" key="12">
    <source>
        <dbReference type="Proteomes" id="UP000033867"/>
    </source>
</evidence>
<evidence type="ECO:0000256" key="8">
    <source>
        <dbReference type="PIRSR" id="PIRSR614732-2"/>
    </source>
</evidence>
<keyword evidence="3 9" id="KW-0210">Decarboxylase</keyword>
<keyword evidence="4 9" id="KW-0665">Pyrimidine biosynthesis</keyword>
<comment type="pathway">
    <text evidence="2 9">Pyrimidine metabolism; UMP biosynthesis via de novo pathway; UMP from orotate: step 2/2.</text>
</comment>
<feature type="active site" description="For OMPdecase activity" evidence="7">
    <location>
        <position position="105"/>
    </location>
</feature>
<evidence type="ECO:0000256" key="3">
    <source>
        <dbReference type="ARBA" id="ARBA00022793"/>
    </source>
</evidence>
<dbReference type="FunFam" id="3.20.20.70:FF:000092">
    <property type="entry name" value="Uridine monophosphate synthetase"/>
    <property type="match status" value="1"/>
</dbReference>
<dbReference type="EC" id="4.1.1.23" evidence="9"/>
<feature type="binding site" evidence="8">
    <location>
        <position position="238"/>
    </location>
    <ligand>
        <name>substrate</name>
    </ligand>
</feature>
<protein>
    <recommendedName>
        <fullName evidence="9">Orotidine 5'-phosphate decarboxylase</fullName>
        <ecNumber evidence="9">4.1.1.23</ecNumber>
    </recommendedName>
</protein>
<evidence type="ECO:0000256" key="4">
    <source>
        <dbReference type="ARBA" id="ARBA00022975"/>
    </source>
</evidence>
<evidence type="ECO:0000256" key="7">
    <source>
        <dbReference type="PIRSR" id="PIRSR614732-1"/>
    </source>
</evidence>
<feature type="binding site" evidence="8">
    <location>
        <position position="239"/>
    </location>
    <ligand>
        <name>substrate</name>
    </ligand>
</feature>
<dbReference type="InterPro" id="IPR011060">
    <property type="entry name" value="RibuloseP-bd_barrel"/>
</dbReference>
<evidence type="ECO:0000256" key="6">
    <source>
        <dbReference type="ARBA" id="ARBA00049157"/>
    </source>
</evidence>
<feature type="binding site" evidence="8">
    <location>
        <position position="69"/>
    </location>
    <ligand>
        <name>substrate</name>
    </ligand>
</feature>
<dbReference type="GO" id="GO:0044205">
    <property type="term" value="P:'de novo' UMP biosynthetic process"/>
    <property type="evidence" value="ECO:0007669"/>
    <property type="project" value="UniProtKB-UniPathway"/>
</dbReference>
<comment type="similarity">
    <text evidence="9">Belongs to the OMP decarboxylase family.</text>
</comment>
<feature type="binding site" evidence="8">
    <location>
        <position position="218"/>
    </location>
    <ligand>
        <name>substrate</name>
    </ligand>
</feature>
<dbReference type="AlphaFoldDB" id="A0A0G1EE61"/>
<reference evidence="11 12" key="1">
    <citation type="journal article" date="2015" name="Nature">
        <title>rRNA introns, odd ribosomes, and small enigmatic genomes across a large radiation of phyla.</title>
        <authorList>
            <person name="Brown C.T."/>
            <person name="Hug L.A."/>
            <person name="Thomas B.C."/>
            <person name="Sharon I."/>
            <person name="Castelle C.J."/>
            <person name="Singh A."/>
            <person name="Wilkins M.J."/>
            <person name="Williams K.H."/>
            <person name="Banfield J.F."/>
        </authorList>
    </citation>
    <scope>NUCLEOTIDE SEQUENCE [LARGE SCALE GENOMIC DNA]</scope>
</reference>
<dbReference type="InterPro" id="IPR014732">
    <property type="entry name" value="OMPdecase"/>
</dbReference>
<dbReference type="PROSITE" id="PS00156">
    <property type="entry name" value="OMPDECASE"/>
    <property type="match status" value="1"/>
</dbReference>
<dbReference type="InterPro" id="IPR001754">
    <property type="entry name" value="OMPdeCOase_dom"/>
</dbReference>
<dbReference type="EMBL" id="LCEK01000004">
    <property type="protein sequence ID" value="KKS72808.1"/>
    <property type="molecule type" value="Genomic_DNA"/>
</dbReference>
<sequence>MATHFLLQKNNTMLSYSERADYTTNETAKKLFHIMDEKHTNLCVSADVHTKKEVLKLADTIGTEICLLKTHIDIIEDFDEHLIEELKRLAEKHNFLIFEDRKFADIGNTVQHQYQNGIYHIADWADITNAHILPGPGIIEGLREVGMKQQRGLLLLAEMSSEGSLATDTYTDRAVELADVYKDFVIGFISQQKVSDNPGMIHMTPGVKMTTTGDTLGQQYNTPQYVIGEKGSDVLIVGRGIYESEDTLAVATQYKNIGWEAYVKRMARIV</sequence>
<dbReference type="GO" id="GO:0004590">
    <property type="term" value="F:orotidine-5'-phosphate decarboxylase activity"/>
    <property type="evidence" value="ECO:0007669"/>
    <property type="project" value="UniProtKB-EC"/>
</dbReference>